<dbReference type="GO" id="GO:0005829">
    <property type="term" value="C:cytosol"/>
    <property type="evidence" value="ECO:0007669"/>
    <property type="project" value="TreeGrafter"/>
</dbReference>
<dbReference type="Pfam" id="PF03453">
    <property type="entry name" value="MoeA_N"/>
    <property type="match status" value="1"/>
</dbReference>
<dbReference type="SUPFAM" id="SSF63882">
    <property type="entry name" value="MoeA N-terminal region -like"/>
    <property type="match status" value="1"/>
</dbReference>
<protein>
    <recommendedName>
        <fullName evidence="4">Molybdopterin molybdenumtransferase</fullName>
        <ecNumber evidence="4">2.10.1.1</ecNumber>
    </recommendedName>
</protein>
<keyword evidence="4" id="KW-0479">Metal-binding</keyword>
<keyword evidence="4" id="KW-0501">Molybdenum cofactor biosynthesis</keyword>
<evidence type="ECO:0000259" key="5">
    <source>
        <dbReference type="SMART" id="SM00852"/>
    </source>
</evidence>
<evidence type="ECO:0000256" key="3">
    <source>
        <dbReference type="ARBA" id="ARBA00047317"/>
    </source>
</evidence>
<feature type="domain" description="MoaB/Mog" evidence="5">
    <location>
        <begin position="182"/>
        <end position="323"/>
    </location>
</feature>
<dbReference type="InterPro" id="IPR036688">
    <property type="entry name" value="MoeA_C_domain_IV_sf"/>
</dbReference>
<evidence type="ECO:0000256" key="2">
    <source>
        <dbReference type="ARBA" id="ARBA00010763"/>
    </source>
</evidence>
<dbReference type="SMART" id="SM00852">
    <property type="entry name" value="MoCF_biosynth"/>
    <property type="match status" value="1"/>
</dbReference>
<dbReference type="InterPro" id="IPR036425">
    <property type="entry name" value="MoaB/Mog-like_dom_sf"/>
</dbReference>
<dbReference type="RefSeq" id="WP_147865872.1">
    <property type="nucleotide sequence ID" value="NZ_CP036264.1"/>
</dbReference>
<dbReference type="UniPathway" id="UPA00344"/>
<dbReference type="InterPro" id="IPR005110">
    <property type="entry name" value="MoeA_linker/N"/>
</dbReference>
<dbReference type="InterPro" id="IPR036135">
    <property type="entry name" value="MoeA_linker/N_sf"/>
</dbReference>
<reference evidence="6 7" key="1">
    <citation type="submission" date="2019-02" db="EMBL/GenBank/DDBJ databases">
        <title>Planctomycetal bacteria perform biofilm scaping via a novel small molecule.</title>
        <authorList>
            <person name="Jeske O."/>
            <person name="Boedeker C."/>
            <person name="Wiegand S."/>
            <person name="Breitling P."/>
            <person name="Kallscheuer N."/>
            <person name="Jogler M."/>
            <person name="Rohde M."/>
            <person name="Petersen J."/>
            <person name="Medema M.H."/>
            <person name="Surup F."/>
            <person name="Jogler C."/>
        </authorList>
    </citation>
    <scope>NUCLEOTIDE SEQUENCE [LARGE SCALE GENOMIC DNA]</scope>
    <source>
        <strain evidence="6 7">Mal15</strain>
    </source>
</reference>
<evidence type="ECO:0000256" key="1">
    <source>
        <dbReference type="ARBA" id="ARBA00002901"/>
    </source>
</evidence>
<dbReference type="GO" id="GO:0006777">
    <property type="term" value="P:Mo-molybdopterin cofactor biosynthetic process"/>
    <property type="evidence" value="ECO:0007669"/>
    <property type="project" value="UniProtKB-UniRule"/>
</dbReference>
<dbReference type="CDD" id="cd00887">
    <property type="entry name" value="MoeA"/>
    <property type="match status" value="1"/>
</dbReference>
<keyword evidence="4 6" id="KW-0808">Transferase</keyword>
<dbReference type="Gene3D" id="2.40.340.10">
    <property type="entry name" value="MoeA, C-terminal, domain IV"/>
    <property type="match status" value="1"/>
</dbReference>
<dbReference type="InterPro" id="IPR001453">
    <property type="entry name" value="MoaB/Mog_dom"/>
</dbReference>
<dbReference type="InterPro" id="IPR038987">
    <property type="entry name" value="MoeA-like"/>
</dbReference>
<keyword evidence="4" id="KW-0500">Molybdenum</keyword>
<dbReference type="Proteomes" id="UP000321353">
    <property type="component" value="Chromosome"/>
</dbReference>
<dbReference type="GO" id="GO:0046872">
    <property type="term" value="F:metal ion binding"/>
    <property type="evidence" value="ECO:0007669"/>
    <property type="project" value="UniProtKB-UniRule"/>
</dbReference>
<comment type="function">
    <text evidence="1 4">Catalyzes the insertion of molybdate into adenylated molybdopterin with the concomitant release of AMP.</text>
</comment>
<gene>
    <name evidence="6" type="primary">moeA</name>
    <name evidence="6" type="ORF">Mal15_00080</name>
</gene>
<dbReference type="GO" id="GO:0061599">
    <property type="term" value="F:molybdopterin molybdotransferase activity"/>
    <property type="evidence" value="ECO:0007669"/>
    <property type="project" value="UniProtKB-UniRule"/>
</dbReference>
<dbReference type="Gene3D" id="3.40.980.10">
    <property type="entry name" value="MoaB/Mog-like domain"/>
    <property type="match status" value="1"/>
</dbReference>
<dbReference type="Gene3D" id="2.170.190.11">
    <property type="entry name" value="Molybdopterin biosynthesis moea protein, domain 3"/>
    <property type="match status" value="1"/>
</dbReference>
<evidence type="ECO:0000313" key="6">
    <source>
        <dbReference type="EMBL" id="QEF95982.1"/>
    </source>
</evidence>
<dbReference type="NCBIfam" id="TIGR00177">
    <property type="entry name" value="molyb_syn"/>
    <property type="match status" value="1"/>
</dbReference>
<comment type="cofactor">
    <cofactor evidence="4">
        <name>Mg(2+)</name>
        <dbReference type="ChEBI" id="CHEBI:18420"/>
    </cofactor>
</comment>
<evidence type="ECO:0000313" key="7">
    <source>
        <dbReference type="Proteomes" id="UP000321353"/>
    </source>
</evidence>
<dbReference type="PANTHER" id="PTHR10192:SF5">
    <property type="entry name" value="GEPHYRIN"/>
    <property type="match status" value="1"/>
</dbReference>
<comment type="pathway">
    <text evidence="4">Cofactor biosynthesis; molybdopterin biosynthesis.</text>
</comment>
<dbReference type="EC" id="2.10.1.1" evidence="4"/>
<name>A0A5B9M4K8_9BACT</name>
<accession>A0A5B9M4K8</accession>
<proteinExistence type="inferred from homology"/>
<organism evidence="6 7">
    <name type="scientific">Stieleria maiorica</name>
    <dbReference type="NCBI Taxonomy" id="2795974"/>
    <lineage>
        <taxon>Bacteria</taxon>
        <taxon>Pseudomonadati</taxon>
        <taxon>Planctomycetota</taxon>
        <taxon>Planctomycetia</taxon>
        <taxon>Pirellulales</taxon>
        <taxon>Pirellulaceae</taxon>
        <taxon>Stieleria</taxon>
    </lineage>
</organism>
<keyword evidence="7" id="KW-1185">Reference proteome</keyword>
<dbReference type="AlphaFoldDB" id="A0A5B9M4K8"/>
<dbReference type="EMBL" id="CP036264">
    <property type="protein sequence ID" value="QEF95982.1"/>
    <property type="molecule type" value="Genomic_DNA"/>
</dbReference>
<dbReference type="SUPFAM" id="SSF53218">
    <property type="entry name" value="Molybdenum cofactor biosynthesis proteins"/>
    <property type="match status" value="1"/>
</dbReference>
<sequence length="401" mass="42525">MKQPFQYSDPDAAITALAERLSVAGETERVANPIGRILAEPIVADRDSPAADVSAMDGYAIRMSDLRSDSAVPVSGISQAGSPPPVMIDGQVVRIFTGAIIPAGCEAVVKREDTEELDSSIRFLPAAIESTVEGSHIRRRGENAPVGSGVMEIGTEVTPAVVAALANFGCTNPVCFRRVKVAVLTTGDEVVDPATEKLEPWQLRNSNRSAVQAMLDLVSLADVEIVDHVRDDRDSMQRSLCSAITDCDVVVLTGGVSMGDYDYVPETIEQLGADIVFHGLPIRPGKPILGAATKDGKLVVGLPGNPVSATINCHRFVLPLLRRIAGKHAWRDTPSLVTLTQPPQKAIPLHTMLLAQATATGSAELVPAKGSGDLVALGRSDGYVAVPPMTTTTGPWPMFRW</sequence>
<dbReference type="KEGG" id="smam:Mal15_00080"/>
<dbReference type="PANTHER" id="PTHR10192">
    <property type="entry name" value="MOLYBDOPTERIN BIOSYNTHESIS PROTEIN"/>
    <property type="match status" value="1"/>
</dbReference>
<dbReference type="Gene3D" id="3.90.105.10">
    <property type="entry name" value="Molybdopterin biosynthesis moea protein, domain 2"/>
    <property type="match status" value="1"/>
</dbReference>
<keyword evidence="4" id="KW-0460">Magnesium</keyword>
<dbReference type="Pfam" id="PF00994">
    <property type="entry name" value="MoCF_biosynth"/>
    <property type="match status" value="1"/>
</dbReference>
<comment type="catalytic activity">
    <reaction evidence="3">
        <text>adenylyl-molybdopterin + molybdate = Mo-molybdopterin + AMP + H(+)</text>
        <dbReference type="Rhea" id="RHEA:35047"/>
        <dbReference type="ChEBI" id="CHEBI:15378"/>
        <dbReference type="ChEBI" id="CHEBI:36264"/>
        <dbReference type="ChEBI" id="CHEBI:62727"/>
        <dbReference type="ChEBI" id="CHEBI:71302"/>
        <dbReference type="ChEBI" id="CHEBI:456215"/>
        <dbReference type="EC" id="2.10.1.1"/>
    </reaction>
</comment>
<comment type="similarity">
    <text evidence="2 4">Belongs to the MoeA family.</text>
</comment>
<evidence type="ECO:0000256" key="4">
    <source>
        <dbReference type="RuleBase" id="RU365090"/>
    </source>
</evidence>